<dbReference type="InterPro" id="IPR027268">
    <property type="entry name" value="Peptidase_M4/M1_CTD_sf"/>
</dbReference>
<dbReference type="PROSITE" id="PS51257">
    <property type="entry name" value="PROKAR_LIPOPROTEIN"/>
    <property type="match status" value="1"/>
</dbReference>
<evidence type="ECO:0000256" key="3">
    <source>
        <dbReference type="ARBA" id="ARBA00022438"/>
    </source>
</evidence>
<evidence type="ECO:0000256" key="7">
    <source>
        <dbReference type="ARBA" id="ARBA00022833"/>
    </source>
</evidence>
<evidence type="ECO:0000256" key="9">
    <source>
        <dbReference type="RuleBase" id="RU364040"/>
    </source>
</evidence>
<dbReference type="Gene3D" id="2.60.40.1910">
    <property type="match status" value="1"/>
</dbReference>
<dbReference type="InterPro" id="IPR045357">
    <property type="entry name" value="Aminopeptidase_N-like_N"/>
</dbReference>
<comment type="similarity">
    <text evidence="2 9">Belongs to the peptidase M1 family.</text>
</comment>
<feature type="domain" description="Peptidase M1 membrane alanine aminopeptidase" evidence="11">
    <location>
        <begin position="271"/>
        <end position="485"/>
    </location>
</feature>
<dbReference type="EC" id="3.4.11.-" evidence="9"/>
<evidence type="ECO:0000313" key="14">
    <source>
        <dbReference type="EMBL" id="WXB03464.1"/>
    </source>
</evidence>
<dbReference type="Gene3D" id="1.25.50.20">
    <property type="match status" value="1"/>
</dbReference>
<dbReference type="Gene3D" id="1.10.390.10">
    <property type="entry name" value="Neutral Protease Domain 2"/>
    <property type="match status" value="1"/>
</dbReference>
<dbReference type="SUPFAM" id="SSF55486">
    <property type="entry name" value="Metalloproteases ('zincins'), catalytic domain"/>
    <property type="match status" value="1"/>
</dbReference>
<organism evidence="14 15">
    <name type="scientific">Pendulispora rubella</name>
    <dbReference type="NCBI Taxonomy" id="2741070"/>
    <lineage>
        <taxon>Bacteria</taxon>
        <taxon>Pseudomonadati</taxon>
        <taxon>Myxococcota</taxon>
        <taxon>Myxococcia</taxon>
        <taxon>Myxococcales</taxon>
        <taxon>Sorangiineae</taxon>
        <taxon>Pendulisporaceae</taxon>
        <taxon>Pendulispora</taxon>
    </lineage>
</organism>
<dbReference type="PANTHER" id="PTHR11533:SF174">
    <property type="entry name" value="PUROMYCIN-SENSITIVE AMINOPEPTIDASE-RELATED"/>
    <property type="match status" value="1"/>
</dbReference>
<keyword evidence="15" id="KW-1185">Reference proteome</keyword>
<comment type="cofactor">
    <cofactor evidence="9">
        <name>Zn(2+)</name>
        <dbReference type="ChEBI" id="CHEBI:29105"/>
    </cofactor>
    <text evidence="9">Binds 1 zinc ion per subunit.</text>
</comment>
<dbReference type="Gene3D" id="2.60.40.1730">
    <property type="entry name" value="tricorn interacting facor f3 domain"/>
    <property type="match status" value="1"/>
</dbReference>
<evidence type="ECO:0000259" key="12">
    <source>
        <dbReference type="Pfam" id="PF11838"/>
    </source>
</evidence>
<evidence type="ECO:0000313" key="15">
    <source>
        <dbReference type="Proteomes" id="UP001374803"/>
    </source>
</evidence>
<dbReference type="RefSeq" id="WP_394833093.1">
    <property type="nucleotide sequence ID" value="NZ_CP089929.1"/>
</dbReference>
<comment type="catalytic activity">
    <reaction evidence="1">
        <text>Release of an N-terminal amino acid, Xaa-|-Yaa- from a peptide, amide or arylamide. Xaa is preferably Ala, but may be most amino acids including Pro (slow action). When a terminal hydrophobic residue is followed by a prolyl residue, the two may be released as an intact Xaa-Pro dipeptide.</text>
        <dbReference type="EC" id="3.4.11.2"/>
    </reaction>
</comment>
<proteinExistence type="inferred from homology"/>
<keyword evidence="3 9" id="KW-0031">Aminopeptidase</keyword>
<keyword evidence="7 9" id="KW-0862">Zinc</keyword>
<dbReference type="CDD" id="cd09601">
    <property type="entry name" value="M1_APN-Q_like"/>
    <property type="match status" value="1"/>
</dbReference>
<evidence type="ECO:0000256" key="10">
    <source>
        <dbReference type="SAM" id="SignalP"/>
    </source>
</evidence>
<dbReference type="Pfam" id="PF17900">
    <property type="entry name" value="Peptidase_M1_N"/>
    <property type="match status" value="1"/>
</dbReference>
<evidence type="ECO:0000256" key="8">
    <source>
        <dbReference type="ARBA" id="ARBA00023049"/>
    </source>
</evidence>
<dbReference type="InterPro" id="IPR042097">
    <property type="entry name" value="Aminopeptidase_N-like_N_sf"/>
</dbReference>
<sequence>MKNRSIPLAACALVAASVAGGCHKTAAPANVAVYSTSSKAILPGAPPSLRLPDFARPMRYDLDLTLDPSKEGFSGIVGIDLSIREATQVVWLNARNLRIREAKVVFAGQTETARVIPGGDDYVGFAFDRPIGPGAARFTVAYEGHLDDKGQSGFYRVKENGGDWYLYSEFEPIDARRAFPCFDEPSYKVPWKLTFHVKKDHVALANAKVQSETPAADGMKTVVFEESKPLPSYLVALVVGPFDMLDAGTAGNHGTPLRFVVPKGRGAETRYAKEITPKLVGILEDYFDMPYPYGKLDVAVVPRYDGTMEHPGLVALGQPLTLIKPDEETPARKQHYWNIAGHELGHYWFGDYVTMAWWDDTYLNEAFTTWLDMKVAQAVDPSTNFELVRLRGRSRAMGTDSLASTKRVRQPVASNDDMLNAFTSDITYFKGSSVIRMFESFVGREKFQKMIRRYVRELAWKNASTEDFLAVFGAEAGPDVATAFKSFVEQQGLPLVTAEPICGKDSAPQLLLTQSRYMPVGSTANPDQRWDVPVCVKYGTSKGTERVCTLMKTPRTALTLEGECPDWVMPNEHAAGYYRTGYTAEALSKLVKKAWSQLDGGEKIALISDTAALTQNGMLGVDEALALLPSMVKDADRYTLEASFEIADLVRRSDLKPELAAQYAKYVRGIYGARAKSLGWTPRPDDDTDTRFLRNSLLEKAGVAGEDPVLRKKARELVSRWFTDRKAIEPEVVEAALYVAANAGDKDLWNRLRQALRETHDRSDRTRLIAALGSFRDPALIKASLGLLTSGEIEVRDARDLLQEAMKERGGREEAYAFIQDNFDKLAPHTPGRSGMVLLSAAAIHCDKPHHDENVRFFTEHAKQIEGGPQMLDNVLEKDAICIAQREKNDRGIATFLKSVR</sequence>
<evidence type="ECO:0000256" key="1">
    <source>
        <dbReference type="ARBA" id="ARBA00000098"/>
    </source>
</evidence>
<dbReference type="SUPFAM" id="SSF63737">
    <property type="entry name" value="Leukotriene A4 hydrolase N-terminal domain"/>
    <property type="match status" value="1"/>
</dbReference>
<keyword evidence="8 9" id="KW-0482">Metalloprotease</keyword>
<feature type="domain" description="ERAP1-like C-terminal" evidence="12">
    <location>
        <begin position="567"/>
        <end position="876"/>
    </location>
</feature>
<feature type="signal peptide" evidence="10">
    <location>
        <begin position="1"/>
        <end position="19"/>
    </location>
</feature>
<evidence type="ECO:0000256" key="6">
    <source>
        <dbReference type="ARBA" id="ARBA00022801"/>
    </source>
</evidence>
<accession>A0ABZ2L1M7</accession>
<gene>
    <name evidence="14" type="ORF">LVJ94_41995</name>
</gene>
<dbReference type="Pfam" id="PF01433">
    <property type="entry name" value="Peptidase_M1"/>
    <property type="match status" value="1"/>
</dbReference>
<keyword evidence="6 9" id="KW-0378">Hydrolase</keyword>
<evidence type="ECO:0000259" key="11">
    <source>
        <dbReference type="Pfam" id="PF01433"/>
    </source>
</evidence>
<dbReference type="EMBL" id="CP089983">
    <property type="protein sequence ID" value="WXB03464.1"/>
    <property type="molecule type" value="Genomic_DNA"/>
</dbReference>
<feature type="chain" id="PRO_5046803018" description="Aminopeptidase" evidence="10">
    <location>
        <begin position="20"/>
        <end position="901"/>
    </location>
</feature>
<keyword evidence="10" id="KW-0732">Signal</keyword>
<dbReference type="InterPro" id="IPR024571">
    <property type="entry name" value="ERAP1-like_C_dom"/>
</dbReference>
<dbReference type="InterPro" id="IPR001930">
    <property type="entry name" value="Peptidase_M1"/>
</dbReference>
<evidence type="ECO:0000256" key="5">
    <source>
        <dbReference type="ARBA" id="ARBA00022723"/>
    </source>
</evidence>
<dbReference type="Pfam" id="PF11838">
    <property type="entry name" value="ERAP1_C"/>
    <property type="match status" value="1"/>
</dbReference>
<keyword evidence="5 9" id="KW-0479">Metal-binding</keyword>
<reference evidence="14" key="1">
    <citation type="submission" date="2021-12" db="EMBL/GenBank/DDBJ databases">
        <title>Discovery of the Pendulisporaceae a myxobacterial family with distinct sporulation behavior and unique specialized metabolism.</title>
        <authorList>
            <person name="Garcia R."/>
            <person name="Popoff A."/>
            <person name="Bader C.D."/>
            <person name="Loehr J."/>
            <person name="Walesch S."/>
            <person name="Walt C."/>
            <person name="Boldt J."/>
            <person name="Bunk B."/>
            <person name="Haeckl F.J.F.P.J."/>
            <person name="Gunesch A.P."/>
            <person name="Birkelbach J."/>
            <person name="Nuebel U."/>
            <person name="Pietschmann T."/>
            <person name="Bach T."/>
            <person name="Mueller R."/>
        </authorList>
    </citation>
    <scope>NUCLEOTIDE SEQUENCE</scope>
    <source>
        <strain evidence="14">MSr11367</strain>
    </source>
</reference>
<feature type="domain" description="Aminopeptidase N-like N-terminal" evidence="13">
    <location>
        <begin position="57"/>
        <end position="234"/>
    </location>
</feature>
<evidence type="ECO:0000259" key="13">
    <source>
        <dbReference type="Pfam" id="PF17900"/>
    </source>
</evidence>
<evidence type="ECO:0000256" key="4">
    <source>
        <dbReference type="ARBA" id="ARBA00022670"/>
    </source>
</evidence>
<dbReference type="PRINTS" id="PR00756">
    <property type="entry name" value="ALADIPTASE"/>
</dbReference>
<protein>
    <recommendedName>
        <fullName evidence="9">Aminopeptidase</fullName>
        <ecNumber evidence="9">3.4.11.-</ecNumber>
    </recommendedName>
</protein>
<dbReference type="PANTHER" id="PTHR11533">
    <property type="entry name" value="PROTEASE M1 ZINC METALLOPROTEASE"/>
    <property type="match status" value="1"/>
</dbReference>
<name>A0ABZ2L1M7_9BACT</name>
<keyword evidence="4 9" id="KW-0645">Protease</keyword>
<dbReference type="Proteomes" id="UP001374803">
    <property type="component" value="Chromosome"/>
</dbReference>
<dbReference type="InterPro" id="IPR050344">
    <property type="entry name" value="Peptidase_M1_aminopeptidases"/>
</dbReference>
<dbReference type="InterPro" id="IPR014782">
    <property type="entry name" value="Peptidase_M1_dom"/>
</dbReference>
<evidence type="ECO:0000256" key="2">
    <source>
        <dbReference type="ARBA" id="ARBA00010136"/>
    </source>
</evidence>
<dbReference type="InterPro" id="IPR034016">
    <property type="entry name" value="M1_APN-typ"/>
</dbReference>